<sequence>MDPDDPKSKKNNLTPSKEEITDDESVEEVIACVSAKKKAARRKRMMISDDEQGESSLEQAKKFRTESGRNVRRKLAFDELKNERDHKQKGPSSKPCNASEGSSEESECSSYHGSDERSEDESDLDLSSVDEDSESQDLASSSLERYSDESGPENFGVDEVDDHFKKAQTYWERLINTKKESVVASSRWRDYKEKLKKCKVVTFRSLKRTTKHQRCEACLIPRFLKERVECEEPDGEVKQKFKVCQSCAAKGSVYHDLHHYKQQLKENCSEQLEKVQQMAGTETPEGIIKKCLDDERWLDRLFSQFQSTLDAANKWAID</sequence>
<dbReference type="EMBL" id="RCHS01003576">
    <property type="protein sequence ID" value="RMX40766.1"/>
    <property type="molecule type" value="Genomic_DNA"/>
</dbReference>
<evidence type="ECO:0008006" key="4">
    <source>
        <dbReference type="Google" id="ProtNLM"/>
    </source>
</evidence>
<feature type="compositionally biased region" description="Basic residues" evidence="1">
    <location>
        <begin position="35"/>
        <end position="45"/>
    </location>
</feature>
<reference evidence="2 3" key="1">
    <citation type="journal article" date="2018" name="Sci. Rep.">
        <title>Comparative analysis of the Pocillopora damicornis genome highlights role of immune system in coral evolution.</title>
        <authorList>
            <person name="Cunning R."/>
            <person name="Bay R.A."/>
            <person name="Gillette P."/>
            <person name="Baker A.C."/>
            <person name="Traylor-Knowles N."/>
        </authorList>
    </citation>
    <scope>NUCLEOTIDE SEQUENCE [LARGE SCALE GENOMIC DNA]</scope>
    <source>
        <strain evidence="2">RSMAS</strain>
        <tissue evidence="2">Whole animal</tissue>
    </source>
</reference>
<feature type="compositionally biased region" description="Acidic residues" evidence="1">
    <location>
        <begin position="117"/>
        <end position="135"/>
    </location>
</feature>
<dbReference type="PANTHER" id="PTHR14689:SF0">
    <property type="entry name" value="COILED-COIL DOMAIN-CONTAINING PROTEIN 82"/>
    <property type="match status" value="1"/>
</dbReference>
<feature type="region of interest" description="Disordered" evidence="1">
    <location>
        <begin position="1"/>
        <end position="159"/>
    </location>
</feature>
<dbReference type="STRING" id="46731.A0A3M6THB4"/>
<keyword evidence="3" id="KW-1185">Reference proteome</keyword>
<evidence type="ECO:0000256" key="1">
    <source>
        <dbReference type="SAM" id="MobiDB-lite"/>
    </source>
</evidence>
<organism evidence="2 3">
    <name type="scientific">Pocillopora damicornis</name>
    <name type="common">Cauliflower coral</name>
    <name type="synonym">Millepora damicornis</name>
    <dbReference type="NCBI Taxonomy" id="46731"/>
    <lineage>
        <taxon>Eukaryota</taxon>
        <taxon>Metazoa</taxon>
        <taxon>Cnidaria</taxon>
        <taxon>Anthozoa</taxon>
        <taxon>Hexacorallia</taxon>
        <taxon>Scleractinia</taxon>
        <taxon>Astrocoeniina</taxon>
        <taxon>Pocilloporidae</taxon>
        <taxon>Pocillopora</taxon>
    </lineage>
</organism>
<evidence type="ECO:0000313" key="3">
    <source>
        <dbReference type="Proteomes" id="UP000275408"/>
    </source>
</evidence>
<gene>
    <name evidence="2" type="ORF">pdam_00020839</name>
</gene>
<evidence type="ECO:0000313" key="2">
    <source>
        <dbReference type="EMBL" id="RMX40766.1"/>
    </source>
</evidence>
<comment type="caution">
    <text evidence="2">The sequence shown here is derived from an EMBL/GenBank/DDBJ whole genome shotgun (WGS) entry which is preliminary data.</text>
</comment>
<proteinExistence type="predicted"/>
<dbReference type="AlphaFoldDB" id="A0A3M6THB4"/>
<dbReference type="PANTHER" id="PTHR14689">
    <property type="entry name" value="PHORBOL-ESTER_DAG-TYPE DOMAIN-CONTAINING PROTEIN"/>
    <property type="match status" value="1"/>
</dbReference>
<dbReference type="Proteomes" id="UP000275408">
    <property type="component" value="Unassembled WGS sequence"/>
</dbReference>
<protein>
    <recommendedName>
        <fullName evidence="4">DUF4211 domain-containing protein</fullName>
    </recommendedName>
</protein>
<dbReference type="GO" id="GO:0005634">
    <property type="term" value="C:nucleus"/>
    <property type="evidence" value="ECO:0007669"/>
    <property type="project" value="TreeGrafter"/>
</dbReference>
<accession>A0A3M6THB4</accession>
<name>A0A3M6THB4_POCDA</name>
<feature type="compositionally biased region" description="Basic and acidic residues" evidence="1">
    <location>
        <begin position="59"/>
        <end position="88"/>
    </location>
</feature>